<keyword evidence="4" id="KW-1185">Reference proteome</keyword>
<dbReference type="Proteomes" id="UP000255316">
    <property type="component" value="Unassembled WGS sequence"/>
</dbReference>
<reference evidence="2 4" key="1">
    <citation type="submission" date="2015-11" db="EMBL/GenBank/DDBJ databases">
        <title>Genomic analysis of 38 Legionella species identifies large and diverse effector repertoires.</title>
        <authorList>
            <person name="Burstein D."/>
            <person name="Amaro F."/>
            <person name="Zusman T."/>
            <person name="Lifshitz Z."/>
            <person name="Cohen O."/>
            <person name="Gilbert J.A."/>
            <person name="Pupko T."/>
            <person name="Shuman H.A."/>
            <person name="Segal G."/>
        </authorList>
    </citation>
    <scope>NUCLEOTIDE SEQUENCE [LARGE SCALE GENOMIC DNA]</scope>
    <source>
        <strain evidence="2 4">CDC#72-OH-14</strain>
    </source>
</reference>
<evidence type="ECO:0000313" key="5">
    <source>
        <dbReference type="Proteomes" id="UP000255316"/>
    </source>
</evidence>
<gene>
    <name evidence="3" type="primary">srfAB</name>
    <name evidence="2" type="ORF">Lcin_2136</name>
    <name evidence="3" type="ORF">NCTC12438_02151</name>
</gene>
<dbReference type="Pfam" id="PF00668">
    <property type="entry name" value="Condensation"/>
    <property type="match status" value="1"/>
</dbReference>
<evidence type="ECO:0000313" key="4">
    <source>
        <dbReference type="Proteomes" id="UP000054854"/>
    </source>
</evidence>
<dbReference type="SUPFAM" id="SSF52777">
    <property type="entry name" value="CoA-dependent acyltransferases"/>
    <property type="match status" value="1"/>
</dbReference>
<dbReference type="RefSeq" id="WP_058465296.1">
    <property type="nucleotide sequence ID" value="NZ_CAAAHQ010000005.1"/>
</dbReference>
<dbReference type="InterPro" id="IPR001242">
    <property type="entry name" value="Condensation_dom"/>
</dbReference>
<protein>
    <submittedName>
        <fullName evidence="3">Surfactin synthase subunit 2</fullName>
    </submittedName>
</protein>
<reference evidence="3 5" key="2">
    <citation type="submission" date="2018-06" db="EMBL/GenBank/DDBJ databases">
        <authorList>
            <consortium name="Pathogen Informatics"/>
            <person name="Doyle S."/>
        </authorList>
    </citation>
    <scope>NUCLEOTIDE SEQUENCE [LARGE SCALE GENOMIC DNA]</scope>
    <source>
        <strain evidence="3 5">NCTC12438</strain>
    </source>
</reference>
<evidence type="ECO:0000313" key="2">
    <source>
        <dbReference type="EMBL" id="KTC83449.1"/>
    </source>
</evidence>
<dbReference type="EMBL" id="LNXX01000042">
    <property type="protein sequence ID" value="KTC83449.1"/>
    <property type="molecule type" value="Genomic_DNA"/>
</dbReference>
<sequence length="107" mass="12819">MIKIEASSYQKNFYLEWKLDPDSIKYNLFLLFEIHGTLDIQLLEKSIIQFINYGQNQRTFFIEEENKLKQVIVDNIKNFELEFYDISHLNENAKKCCPTIINIYSSK</sequence>
<dbReference type="Proteomes" id="UP000054854">
    <property type="component" value="Unassembled WGS sequence"/>
</dbReference>
<proteinExistence type="predicted"/>
<feature type="domain" description="Condensation" evidence="1">
    <location>
        <begin position="4"/>
        <end position="96"/>
    </location>
</feature>
<evidence type="ECO:0000259" key="1">
    <source>
        <dbReference type="Pfam" id="PF00668"/>
    </source>
</evidence>
<name>A0A378ILK0_9GAMM</name>
<dbReference type="GO" id="GO:0003824">
    <property type="term" value="F:catalytic activity"/>
    <property type="evidence" value="ECO:0007669"/>
    <property type="project" value="InterPro"/>
</dbReference>
<dbReference type="AlphaFoldDB" id="A0A378ILK0"/>
<dbReference type="STRING" id="28085.Lcin_2136"/>
<dbReference type="Gene3D" id="3.30.559.10">
    <property type="entry name" value="Chloramphenicol acetyltransferase-like domain"/>
    <property type="match status" value="1"/>
</dbReference>
<organism evidence="3 5">
    <name type="scientific">Legionella cincinnatiensis</name>
    <dbReference type="NCBI Taxonomy" id="28085"/>
    <lineage>
        <taxon>Bacteria</taxon>
        <taxon>Pseudomonadati</taxon>
        <taxon>Pseudomonadota</taxon>
        <taxon>Gammaproteobacteria</taxon>
        <taxon>Legionellales</taxon>
        <taxon>Legionellaceae</taxon>
        <taxon>Legionella</taxon>
    </lineage>
</organism>
<accession>A0A378ILK0</accession>
<dbReference type="EMBL" id="UGNX01000001">
    <property type="protein sequence ID" value="STX35535.1"/>
    <property type="molecule type" value="Genomic_DNA"/>
</dbReference>
<evidence type="ECO:0000313" key="3">
    <source>
        <dbReference type="EMBL" id="STX35535.1"/>
    </source>
</evidence>
<dbReference type="InterPro" id="IPR023213">
    <property type="entry name" value="CAT-like_dom_sf"/>
</dbReference>